<protein>
    <recommendedName>
        <fullName evidence="1">Transposase IS200-like domain-containing protein</fullName>
    </recommendedName>
</protein>
<dbReference type="SMART" id="SM01321">
    <property type="entry name" value="Y1_Tnp"/>
    <property type="match status" value="1"/>
</dbReference>
<dbReference type="GO" id="GO:0006313">
    <property type="term" value="P:DNA transposition"/>
    <property type="evidence" value="ECO:0007669"/>
    <property type="project" value="InterPro"/>
</dbReference>
<evidence type="ECO:0000313" key="2">
    <source>
        <dbReference type="EMBL" id="SPP63017.1"/>
    </source>
</evidence>
<dbReference type="EMBL" id="OUNR01000001">
    <property type="protein sequence ID" value="SPP63017.1"/>
    <property type="molecule type" value="Genomic_DNA"/>
</dbReference>
<keyword evidence="3" id="KW-1185">Reference proteome</keyword>
<dbReference type="GO" id="GO:0003677">
    <property type="term" value="F:DNA binding"/>
    <property type="evidence" value="ECO:0007669"/>
    <property type="project" value="InterPro"/>
</dbReference>
<dbReference type="RefSeq" id="WP_121987628.1">
    <property type="nucleotide sequence ID" value="NZ_OUNR01000001.1"/>
</dbReference>
<evidence type="ECO:0000259" key="1">
    <source>
        <dbReference type="SMART" id="SM01321"/>
    </source>
</evidence>
<name>A0A330L100_9BACT</name>
<gene>
    <name evidence="2" type="ORF">NITLEN_10103</name>
</gene>
<dbReference type="InterPro" id="IPR002686">
    <property type="entry name" value="Transposase_17"/>
</dbReference>
<dbReference type="OrthoDB" id="277009at2"/>
<dbReference type="InParanoid" id="A0A330L100"/>
<reference evidence="3" key="1">
    <citation type="submission" date="2018-04" db="EMBL/GenBank/DDBJ databases">
        <authorList>
            <person name="Lucker S."/>
            <person name="Sakoula D."/>
        </authorList>
    </citation>
    <scope>NUCLEOTIDE SEQUENCE [LARGE SCALE GENOMIC DNA]</scope>
</reference>
<dbReference type="GO" id="GO:0004803">
    <property type="term" value="F:transposase activity"/>
    <property type="evidence" value="ECO:0007669"/>
    <property type="project" value="InterPro"/>
</dbReference>
<dbReference type="Pfam" id="PF01797">
    <property type="entry name" value="Y1_Tnp"/>
    <property type="match status" value="1"/>
</dbReference>
<dbReference type="Proteomes" id="UP000248168">
    <property type="component" value="Unassembled WGS sequence"/>
</dbReference>
<accession>A0A330L100</accession>
<proteinExistence type="predicted"/>
<feature type="domain" description="Transposase IS200-like" evidence="1">
    <location>
        <begin position="9"/>
        <end position="126"/>
    </location>
</feature>
<dbReference type="PANTHER" id="PTHR34322">
    <property type="entry name" value="TRANSPOSASE, Y1_TNP DOMAIN-CONTAINING"/>
    <property type="match status" value="1"/>
</dbReference>
<dbReference type="SUPFAM" id="SSF143422">
    <property type="entry name" value="Transposase IS200-like"/>
    <property type="match status" value="1"/>
</dbReference>
<sequence length="137" mass="15888">MGRPLRAASGNVVCHVLNRANARRTLFEDDGDYAAFERVLVQAGERLSMRLLADCVMPNHWLLVAWPRQDGDLSRFMNWLTLTHTQRWHQHRHTVGEGHVYQGRFKSCPVETSEYLLSVCRYVERNPVWAGLVERAE</sequence>
<dbReference type="Gene3D" id="3.30.70.1290">
    <property type="entry name" value="Transposase IS200-like"/>
    <property type="match status" value="1"/>
</dbReference>
<evidence type="ECO:0000313" key="3">
    <source>
        <dbReference type="Proteomes" id="UP000248168"/>
    </source>
</evidence>
<dbReference type="PANTHER" id="PTHR34322:SF2">
    <property type="entry name" value="TRANSPOSASE IS200-LIKE DOMAIN-CONTAINING PROTEIN"/>
    <property type="match status" value="1"/>
</dbReference>
<dbReference type="InterPro" id="IPR036515">
    <property type="entry name" value="Transposase_17_sf"/>
</dbReference>
<dbReference type="AlphaFoldDB" id="A0A330L100"/>
<organism evidence="2 3">
    <name type="scientific">Nitrospira lenta</name>
    <dbReference type="NCBI Taxonomy" id="1436998"/>
    <lineage>
        <taxon>Bacteria</taxon>
        <taxon>Pseudomonadati</taxon>
        <taxon>Nitrospirota</taxon>
        <taxon>Nitrospiria</taxon>
        <taxon>Nitrospirales</taxon>
        <taxon>Nitrospiraceae</taxon>
        <taxon>Nitrospira</taxon>
    </lineage>
</organism>